<dbReference type="InterPro" id="IPR039422">
    <property type="entry name" value="MarR/SlyA-like"/>
</dbReference>
<dbReference type="InterPro" id="IPR036390">
    <property type="entry name" value="WH_DNA-bd_sf"/>
</dbReference>
<dbReference type="GO" id="GO:0003700">
    <property type="term" value="F:DNA-binding transcription factor activity"/>
    <property type="evidence" value="ECO:0007669"/>
    <property type="project" value="InterPro"/>
</dbReference>
<dbReference type="Pfam" id="PF01047">
    <property type="entry name" value="MarR"/>
    <property type="match status" value="1"/>
</dbReference>
<protein>
    <submittedName>
        <fullName evidence="2">MarR family transcriptional regulator</fullName>
    </submittedName>
</protein>
<dbReference type="SMART" id="SM00347">
    <property type="entry name" value="HTH_MARR"/>
    <property type="match status" value="1"/>
</dbReference>
<keyword evidence="3" id="KW-1185">Reference proteome</keyword>
<organism evidence="2 3">
    <name type="scientific">Amazonocrinis nigriterrae CENA67</name>
    <dbReference type="NCBI Taxonomy" id="2794033"/>
    <lineage>
        <taxon>Bacteria</taxon>
        <taxon>Bacillati</taxon>
        <taxon>Cyanobacteriota</taxon>
        <taxon>Cyanophyceae</taxon>
        <taxon>Nostocales</taxon>
        <taxon>Nostocaceae</taxon>
        <taxon>Amazonocrinis</taxon>
        <taxon>Amazonocrinis nigriterrae</taxon>
    </lineage>
</organism>
<evidence type="ECO:0000313" key="3">
    <source>
        <dbReference type="Proteomes" id="UP000632766"/>
    </source>
</evidence>
<dbReference type="AlphaFoldDB" id="A0A8J7L634"/>
<dbReference type="InterPro" id="IPR036388">
    <property type="entry name" value="WH-like_DNA-bd_sf"/>
</dbReference>
<dbReference type="SUPFAM" id="SSF46785">
    <property type="entry name" value="Winged helix' DNA-binding domain"/>
    <property type="match status" value="1"/>
</dbReference>
<dbReference type="PANTHER" id="PTHR33164:SF43">
    <property type="entry name" value="HTH-TYPE TRANSCRIPTIONAL REPRESSOR YETL"/>
    <property type="match status" value="1"/>
</dbReference>
<evidence type="ECO:0000259" key="1">
    <source>
        <dbReference type="PROSITE" id="PS50995"/>
    </source>
</evidence>
<sequence>MDLFAIQPRILMQLSQANEQGLTPFECAERSGVTCATITGLLDGLERDGLILRQPSLSDRCILSVHLTEKGHQLMSEMLPDHFCRTTGLMVQLTSEEKKTLIELQQKLQAGIPAMLEP</sequence>
<name>A0A8J7L634_9NOST</name>
<gene>
    <name evidence="2" type="ORF">I8748_06745</name>
</gene>
<reference evidence="2 3" key="1">
    <citation type="journal article" date="2021" name="Int. J. Syst. Evol. Microbiol.">
        <title>Amazonocrinis nigriterrae gen. nov., sp. nov., Atlanticothrix silvestris gen. nov., sp. nov. and Dendronalium phyllosphericum gen. nov., sp. nov., nostocacean cyanobacteria from Brazilian environments.</title>
        <authorList>
            <person name="Alvarenga D.O."/>
            <person name="Andreote A.P.D."/>
            <person name="Branco L.H.Z."/>
            <person name="Delbaje E."/>
            <person name="Cruz R.B."/>
            <person name="Varani A.M."/>
            <person name="Fiore M.F."/>
        </authorList>
    </citation>
    <scope>NUCLEOTIDE SEQUENCE [LARGE SCALE GENOMIC DNA]</scope>
    <source>
        <strain evidence="2 3">CENA67</strain>
    </source>
</reference>
<dbReference type="Proteomes" id="UP000632766">
    <property type="component" value="Unassembled WGS sequence"/>
</dbReference>
<dbReference type="Gene3D" id="1.10.10.10">
    <property type="entry name" value="Winged helix-like DNA-binding domain superfamily/Winged helix DNA-binding domain"/>
    <property type="match status" value="1"/>
</dbReference>
<feature type="domain" description="HTH marR-type" evidence="1">
    <location>
        <begin position="1"/>
        <end position="110"/>
    </location>
</feature>
<proteinExistence type="predicted"/>
<evidence type="ECO:0000313" key="2">
    <source>
        <dbReference type="EMBL" id="MBH8561874.1"/>
    </source>
</evidence>
<dbReference type="EMBL" id="JAECZC010000008">
    <property type="protein sequence ID" value="MBH8561874.1"/>
    <property type="molecule type" value="Genomic_DNA"/>
</dbReference>
<dbReference type="GO" id="GO:0006950">
    <property type="term" value="P:response to stress"/>
    <property type="evidence" value="ECO:0007669"/>
    <property type="project" value="TreeGrafter"/>
</dbReference>
<dbReference type="InterPro" id="IPR000835">
    <property type="entry name" value="HTH_MarR-typ"/>
</dbReference>
<accession>A0A8J7L634</accession>
<comment type="caution">
    <text evidence="2">The sequence shown here is derived from an EMBL/GenBank/DDBJ whole genome shotgun (WGS) entry which is preliminary data.</text>
</comment>
<dbReference type="PRINTS" id="PR00598">
    <property type="entry name" value="HTHMARR"/>
</dbReference>
<dbReference type="PANTHER" id="PTHR33164">
    <property type="entry name" value="TRANSCRIPTIONAL REGULATOR, MARR FAMILY"/>
    <property type="match status" value="1"/>
</dbReference>
<dbReference type="PROSITE" id="PS50995">
    <property type="entry name" value="HTH_MARR_2"/>
    <property type="match status" value="1"/>
</dbReference>